<dbReference type="PANTHER" id="PTHR12677">
    <property type="entry name" value="GOLGI APPARATUS MEMBRANE PROTEIN TVP38-RELATED"/>
    <property type="match status" value="1"/>
</dbReference>
<dbReference type="InterPro" id="IPR032816">
    <property type="entry name" value="VTT_dom"/>
</dbReference>
<name>A0ABU3H5Y8_9BACL</name>
<comment type="similarity">
    <text evidence="6">Belongs to the TVP38/TMEM64 family.</text>
</comment>
<sequence>MMHALDAISWIDEDYLRNMLERYRSLGPFPGVALTFMKSFVPPLPTLLIVGLNAAVYGLWLGFLYSWAGLVAGCLATFLIIRTIASRGFLRKWAERPKVARAMEWVRRSGFSYVFLLSLFPVGPFVIINLAAGLAGMRLRSYLLALAAGKAVMVFAVSYIGNDAGRFIRNPEEIIFVALFVLLSLWGVRSIEGYFSKLARSGGGGHLGSNTSSGKEECDV</sequence>
<gene>
    <name evidence="8" type="ORF">J2Z22_000993</name>
</gene>
<dbReference type="InterPro" id="IPR015414">
    <property type="entry name" value="TMEM64"/>
</dbReference>
<keyword evidence="9" id="KW-1185">Reference proteome</keyword>
<comment type="caution">
    <text evidence="8">The sequence shown here is derived from an EMBL/GenBank/DDBJ whole genome shotgun (WGS) entry which is preliminary data.</text>
</comment>
<accession>A0ABU3H5Y8</accession>
<keyword evidence="4 6" id="KW-1133">Transmembrane helix</keyword>
<keyword evidence="5 6" id="KW-0472">Membrane</keyword>
<keyword evidence="3 6" id="KW-0812">Transmembrane</keyword>
<feature type="transmembrane region" description="Helical" evidence="6">
    <location>
        <begin position="69"/>
        <end position="90"/>
    </location>
</feature>
<evidence type="ECO:0000259" key="7">
    <source>
        <dbReference type="Pfam" id="PF09335"/>
    </source>
</evidence>
<reference evidence="8 9" key="1">
    <citation type="submission" date="2023-07" db="EMBL/GenBank/DDBJ databases">
        <title>Genomic Encyclopedia of Type Strains, Phase IV (KMG-IV): sequencing the most valuable type-strain genomes for metagenomic binning, comparative biology and taxonomic classification.</title>
        <authorList>
            <person name="Goeker M."/>
        </authorList>
    </citation>
    <scope>NUCLEOTIDE SEQUENCE [LARGE SCALE GENOMIC DNA]</scope>
    <source>
        <strain evidence="8 9">T98</strain>
    </source>
</reference>
<dbReference type="EMBL" id="JAUSUY010000003">
    <property type="protein sequence ID" value="MDT3425477.1"/>
    <property type="molecule type" value="Genomic_DNA"/>
</dbReference>
<comment type="caution">
    <text evidence="6">Lacks conserved residue(s) required for the propagation of feature annotation.</text>
</comment>
<feature type="domain" description="VTT" evidence="7">
    <location>
        <begin position="45"/>
        <end position="162"/>
    </location>
</feature>
<dbReference type="Proteomes" id="UP001248709">
    <property type="component" value="Unassembled WGS sequence"/>
</dbReference>
<evidence type="ECO:0000256" key="1">
    <source>
        <dbReference type="ARBA" id="ARBA00004651"/>
    </source>
</evidence>
<dbReference type="Pfam" id="PF09335">
    <property type="entry name" value="VTT_dom"/>
    <property type="match status" value="1"/>
</dbReference>
<evidence type="ECO:0000256" key="5">
    <source>
        <dbReference type="ARBA" id="ARBA00023136"/>
    </source>
</evidence>
<protein>
    <recommendedName>
        <fullName evidence="6">TVP38/TMEM64 family membrane protein</fullName>
    </recommendedName>
</protein>
<evidence type="ECO:0000256" key="6">
    <source>
        <dbReference type="RuleBase" id="RU366058"/>
    </source>
</evidence>
<proteinExistence type="inferred from homology"/>
<evidence type="ECO:0000313" key="9">
    <source>
        <dbReference type="Proteomes" id="UP001248709"/>
    </source>
</evidence>
<evidence type="ECO:0000313" key="8">
    <source>
        <dbReference type="EMBL" id="MDT3425477.1"/>
    </source>
</evidence>
<evidence type="ECO:0000256" key="2">
    <source>
        <dbReference type="ARBA" id="ARBA00022475"/>
    </source>
</evidence>
<feature type="transmembrane region" description="Helical" evidence="6">
    <location>
        <begin position="141"/>
        <end position="162"/>
    </location>
</feature>
<evidence type="ECO:0000256" key="3">
    <source>
        <dbReference type="ARBA" id="ARBA00022692"/>
    </source>
</evidence>
<keyword evidence="2 6" id="KW-1003">Cell membrane</keyword>
<organism evidence="8 9">
    <name type="scientific">Paenibacillus forsythiae</name>
    <dbReference type="NCBI Taxonomy" id="365616"/>
    <lineage>
        <taxon>Bacteria</taxon>
        <taxon>Bacillati</taxon>
        <taxon>Bacillota</taxon>
        <taxon>Bacilli</taxon>
        <taxon>Bacillales</taxon>
        <taxon>Paenibacillaceae</taxon>
        <taxon>Paenibacillus</taxon>
    </lineage>
</organism>
<comment type="subcellular location">
    <subcellularLocation>
        <location evidence="1 6">Cell membrane</location>
        <topology evidence="1 6">Multi-pass membrane protein</topology>
    </subcellularLocation>
</comment>
<dbReference type="PANTHER" id="PTHR12677:SF55">
    <property type="entry name" value="UNDECAPRENYL PHOSPHATE TRANSPORTER SAOUHSC_00901-RELATED"/>
    <property type="match status" value="1"/>
</dbReference>
<evidence type="ECO:0000256" key="4">
    <source>
        <dbReference type="ARBA" id="ARBA00022989"/>
    </source>
</evidence>
<feature type="transmembrane region" description="Helical" evidence="6">
    <location>
        <begin position="111"/>
        <end position="135"/>
    </location>
</feature>
<feature type="transmembrane region" description="Helical" evidence="6">
    <location>
        <begin position="174"/>
        <end position="191"/>
    </location>
</feature>